<dbReference type="Proteomes" id="UP000580250">
    <property type="component" value="Unassembled WGS sequence"/>
</dbReference>
<feature type="domain" description="DNA-directed DNA polymerase family B mitochondria/virus" evidence="9">
    <location>
        <begin position="4"/>
        <end position="145"/>
    </location>
</feature>
<dbReference type="SUPFAM" id="SSF56672">
    <property type="entry name" value="DNA/RNA polymerases"/>
    <property type="match status" value="1"/>
</dbReference>
<keyword evidence="7" id="KW-0238">DNA-binding</keyword>
<evidence type="ECO:0000256" key="8">
    <source>
        <dbReference type="ARBA" id="ARBA00049244"/>
    </source>
</evidence>
<evidence type="ECO:0000313" key="10">
    <source>
        <dbReference type="EMBL" id="CAD2190666.1"/>
    </source>
</evidence>
<dbReference type="GO" id="GO:0003677">
    <property type="term" value="F:DNA binding"/>
    <property type="evidence" value="ECO:0007669"/>
    <property type="project" value="UniProtKB-KW"/>
</dbReference>
<keyword evidence="6" id="KW-0239">DNA-directed DNA polymerase</keyword>
<gene>
    <name evidence="10" type="ORF">MENT_LOCUS43473</name>
</gene>
<dbReference type="OrthoDB" id="5876545at2759"/>
<dbReference type="InterPro" id="IPR004868">
    <property type="entry name" value="DNA-dir_DNA_pol_B_mt/vir"/>
</dbReference>
<dbReference type="InterPro" id="IPR043502">
    <property type="entry name" value="DNA/RNA_pol_sf"/>
</dbReference>
<evidence type="ECO:0000256" key="6">
    <source>
        <dbReference type="ARBA" id="ARBA00022932"/>
    </source>
</evidence>
<evidence type="ECO:0000259" key="9">
    <source>
        <dbReference type="Pfam" id="PF03175"/>
    </source>
</evidence>
<keyword evidence="3" id="KW-0808">Transferase</keyword>
<accession>A0A6V7WV86</accession>
<evidence type="ECO:0000256" key="7">
    <source>
        <dbReference type="ARBA" id="ARBA00023125"/>
    </source>
</evidence>
<dbReference type="Gene3D" id="3.40.960.10">
    <property type="entry name" value="VSR Endonuclease"/>
    <property type="match status" value="1"/>
</dbReference>
<dbReference type="GO" id="GO:0006260">
    <property type="term" value="P:DNA replication"/>
    <property type="evidence" value="ECO:0007669"/>
    <property type="project" value="UniProtKB-KW"/>
</dbReference>
<dbReference type="PANTHER" id="PTHR33568">
    <property type="entry name" value="DNA POLYMERASE"/>
    <property type="match status" value="1"/>
</dbReference>
<evidence type="ECO:0000256" key="3">
    <source>
        <dbReference type="ARBA" id="ARBA00022679"/>
    </source>
</evidence>
<dbReference type="Pfam" id="PF03175">
    <property type="entry name" value="DNA_pol_B_2"/>
    <property type="match status" value="1"/>
</dbReference>
<dbReference type="GO" id="GO:0042575">
    <property type="term" value="C:DNA polymerase complex"/>
    <property type="evidence" value="ECO:0007669"/>
    <property type="project" value="UniProtKB-ARBA"/>
</dbReference>
<name>A0A6V7WV86_MELEN</name>
<comment type="catalytic activity">
    <reaction evidence="8">
        <text>DNA(n) + a 2'-deoxyribonucleoside 5'-triphosphate = DNA(n+1) + diphosphate</text>
        <dbReference type="Rhea" id="RHEA:22508"/>
        <dbReference type="Rhea" id="RHEA-COMP:17339"/>
        <dbReference type="Rhea" id="RHEA-COMP:17340"/>
        <dbReference type="ChEBI" id="CHEBI:33019"/>
        <dbReference type="ChEBI" id="CHEBI:61560"/>
        <dbReference type="ChEBI" id="CHEBI:173112"/>
        <dbReference type="EC" id="2.7.7.7"/>
    </reaction>
</comment>
<proteinExistence type="inferred from homology"/>
<dbReference type="InterPro" id="IPR012337">
    <property type="entry name" value="RNaseH-like_sf"/>
</dbReference>
<evidence type="ECO:0000313" key="11">
    <source>
        <dbReference type="Proteomes" id="UP000580250"/>
    </source>
</evidence>
<organism evidence="10 11">
    <name type="scientific">Meloidogyne enterolobii</name>
    <name type="common">Root-knot nematode worm</name>
    <name type="synonym">Meloidogyne mayaguensis</name>
    <dbReference type="NCBI Taxonomy" id="390850"/>
    <lineage>
        <taxon>Eukaryota</taxon>
        <taxon>Metazoa</taxon>
        <taxon>Ecdysozoa</taxon>
        <taxon>Nematoda</taxon>
        <taxon>Chromadorea</taxon>
        <taxon>Rhabditida</taxon>
        <taxon>Tylenchina</taxon>
        <taxon>Tylenchomorpha</taxon>
        <taxon>Tylenchoidea</taxon>
        <taxon>Meloidogynidae</taxon>
        <taxon>Meloidogyninae</taxon>
        <taxon>Meloidogyne</taxon>
    </lineage>
</organism>
<comment type="caution">
    <text evidence="10">The sequence shown here is derived from an EMBL/GenBank/DDBJ whole genome shotgun (WGS) entry which is preliminary data.</text>
</comment>
<keyword evidence="5" id="KW-0235">DNA replication</keyword>
<dbReference type="AlphaFoldDB" id="A0A6V7WV86"/>
<dbReference type="GO" id="GO:0000166">
    <property type="term" value="F:nucleotide binding"/>
    <property type="evidence" value="ECO:0007669"/>
    <property type="project" value="InterPro"/>
</dbReference>
<dbReference type="EC" id="2.7.7.7" evidence="2"/>
<protein>
    <recommendedName>
        <fullName evidence="2">DNA-directed DNA polymerase</fullName>
        <ecNumber evidence="2">2.7.7.7</ecNumber>
    </recommendedName>
</protein>
<comment type="similarity">
    <text evidence="1">Belongs to the DNA polymerase type-B family.</text>
</comment>
<evidence type="ECO:0000256" key="1">
    <source>
        <dbReference type="ARBA" id="ARBA00005755"/>
    </source>
</evidence>
<evidence type="ECO:0000256" key="5">
    <source>
        <dbReference type="ARBA" id="ARBA00022705"/>
    </source>
</evidence>
<dbReference type="GO" id="GO:0003887">
    <property type="term" value="F:DNA-directed DNA polymerase activity"/>
    <property type="evidence" value="ECO:0007669"/>
    <property type="project" value="UniProtKB-KW"/>
</dbReference>
<reference evidence="10 11" key="1">
    <citation type="submission" date="2020-08" db="EMBL/GenBank/DDBJ databases">
        <authorList>
            <person name="Koutsovoulos G."/>
            <person name="Danchin GJ E."/>
        </authorList>
    </citation>
    <scope>NUCLEOTIDE SEQUENCE [LARGE SCALE GENOMIC DNA]</scope>
</reference>
<dbReference type="SUPFAM" id="SSF53098">
    <property type="entry name" value="Ribonuclease H-like"/>
    <property type="match status" value="1"/>
</dbReference>
<sequence length="418" mass="49034">MLKLEQLPKALALEIDEGGKSFFPHGWNFNKNMNVRLKGLPDQQYYYPDSMGKERRKMFEEWYNNNKNQSFCLREQIVEYCEQDVRILAHALVKLQRLFFELATEPAKRDDVLVNSMTIASACIRHFCINYLKKDQMGIIPDNGYHKDTNQSAIALKYLHWLSHKTELRIQHQESPEGEKRVRVSDGSLLRLDGYIKSTHGGWDQAIEFLGCAWHGHECLYRPHEICLNGKTSLYNNDKLEERIRLLKEAGIWTIPVWECEVMKDLEECPEMSRFFDKLPAIGPLYPRDAFHIFHLCRSCAVEASPGLAIRANRKYNKEIGHEWCPHKDDERGFVSTTCTVELELALKKGYRVTKVYSIYHWEQWSDTLLRPYVQDMMRLKIEASGWPSSVIVPGKPEIEDQRKKNLLKETRENMEYI</sequence>
<evidence type="ECO:0000256" key="4">
    <source>
        <dbReference type="ARBA" id="ARBA00022695"/>
    </source>
</evidence>
<evidence type="ECO:0000256" key="2">
    <source>
        <dbReference type="ARBA" id="ARBA00012417"/>
    </source>
</evidence>
<keyword evidence="4" id="KW-0548">Nucleotidyltransferase</keyword>
<dbReference type="PANTHER" id="PTHR33568:SF3">
    <property type="entry name" value="DNA-DIRECTED DNA POLYMERASE"/>
    <property type="match status" value="1"/>
</dbReference>
<dbReference type="EMBL" id="CAJEWN010000823">
    <property type="protein sequence ID" value="CAD2190666.1"/>
    <property type="molecule type" value="Genomic_DNA"/>
</dbReference>